<evidence type="ECO:0008006" key="3">
    <source>
        <dbReference type="Google" id="ProtNLM"/>
    </source>
</evidence>
<dbReference type="OrthoDB" id="213472at2"/>
<dbReference type="KEGG" id="pdh:B9T62_11710"/>
<gene>
    <name evidence="1" type="ORF">B9T62_11710</name>
</gene>
<evidence type="ECO:0000313" key="1">
    <source>
        <dbReference type="EMBL" id="ASA26289.1"/>
    </source>
</evidence>
<protein>
    <recommendedName>
        <fullName evidence="3">SAM-dependent methyltransferase</fullName>
    </recommendedName>
</protein>
<sequence length="237" mass="26252">MASPWEQAAAAKYHEQIALKIPGYQLQYDLLDTLATAALTERTAARLLIVGAGGGQEILTLAQKHPHWSFTGVDNSQRMLLVAEERLAAAALTTRVSLQQCELADWDDHGLYDAATCMLVLHFVEGRERKLALLQSIASRLQPGAPLFLSAINGDMTSPAWLSQLAGWKLHMLGQGITLQQWEQFEQSFGITSHPLPAEEIEEMLRQAGFTAISRFFGSYRVDGWMAVKRGSEQDEN</sequence>
<dbReference type="CDD" id="cd02440">
    <property type="entry name" value="AdoMet_MTases"/>
    <property type="match status" value="1"/>
</dbReference>
<dbReference type="Pfam" id="PF13489">
    <property type="entry name" value="Methyltransf_23"/>
    <property type="match status" value="1"/>
</dbReference>
<dbReference type="Gene3D" id="3.40.50.150">
    <property type="entry name" value="Vaccinia Virus protein VP39"/>
    <property type="match status" value="1"/>
</dbReference>
<dbReference type="SUPFAM" id="SSF53335">
    <property type="entry name" value="S-adenosyl-L-methionine-dependent methyltransferases"/>
    <property type="match status" value="1"/>
</dbReference>
<accession>A0A2Z2KT49</accession>
<evidence type="ECO:0000313" key="2">
    <source>
        <dbReference type="Proteomes" id="UP000249890"/>
    </source>
</evidence>
<dbReference type="EMBL" id="CP021780">
    <property type="protein sequence ID" value="ASA26289.1"/>
    <property type="molecule type" value="Genomic_DNA"/>
</dbReference>
<organism evidence="1 2">
    <name type="scientific">Paenibacillus donghaensis</name>
    <dbReference type="NCBI Taxonomy" id="414771"/>
    <lineage>
        <taxon>Bacteria</taxon>
        <taxon>Bacillati</taxon>
        <taxon>Bacillota</taxon>
        <taxon>Bacilli</taxon>
        <taxon>Bacillales</taxon>
        <taxon>Paenibacillaceae</taxon>
        <taxon>Paenibacillus</taxon>
    </lineage>
</organism>
<dbReference type="InterPro" id="IPR029063">
    <property type="entry name" value="SAM-dependent_MTases_sf"/>
</dbReference>
<reference evidence="1 2" key="1">
    <citation type="submission" date="2017-06" db="EMBL/GenBank/DDBJ databases">
        <title>Complete genome sequence of Paenibacillus donghaensis KCTC 13049T isolated from East Sea sediment, South Korea.</title>
        <authorList>
            <person name="Jung B.K."/>
            <person name="Hong S.-J."/>
            <person name="Shin J.-H."/>
        </authorList>
    </citation>
    <scope>NUCLEOTIDE SEQUENCE [LARGE SCALE GENOMIC DNA]</scope>
    <source>
        <strain evidence="1 2">KCTC 13049</strain>
    </source>
</reference>
<dbReference type="PANTHER" id="PTHR43861">
    <property type="entry name" value="TRANS-ACONITATE 2-METHYLTRANSFERASE-RELATED"/>
    <property type="match status" value="1"/>
</dbReference>
<keyword evidence="2" id="KW-1185">Reference proteome</keyword>
<name>A0A2Z2KT49_9BACL</name>
<dbReference type="Proteomes" id="UP000249890">
    <property type="component" value="Chromosome"/>
</dbReference>
<proteinExistence type="predicted"/>
<dbReference type="AlphaFoldDB" id="A0A2Z2KT49"/>